<gene>
    <name evidence="1" type="ORF">XAT740_LOCUS16032</name>
</gene>
<sequence>MSDTLVLTSINGCSLSNKLIDSWLDANEIYITRKILSADRRSVEITFVDDERTEMMFDLLTTCYSNFVSITRAQSLNNFSEDERALTPAHLSSSVSVASKMSAFSQRLVTIDKKQNEDTFQPAMGRGRGFDHNSAQIQHLTTKNDSDDSDAYSTISSSTFGRGKRPFFK</sequence>
<dbReference type="EMBL" id="CAJNOR010001011">
    <property type="protein sequence ID" value="CAF1056120.1"/>
    <property type="molecule type" value="Genomic_DNA"/>
</dbReference>
<comment type="caution">
    <text evidence="1">The sequence shown here is derived from an EMBL/GenBank/DDBJ whole genome shotgun (WGS) entry which is preliminary data.</text>
</comment>
<reference evidence="1" key="1">
    <citation type="submission" date="2021-02" db="EMBL/GenBank/DDBJ databases">
        <authorList>
            <person name="Nowell W R."/>
        </authorList>
    </citation>
    <scope>NUCLEOTIDE SEQUENCE</scope>
</reference>
<organism evidence="1 2">
    <name type="scientific">Adineta ricciae</name>
    <name type="common">Rotifer</name>
    <dbReference type="NCBI Taxonomy" id="249248"/>
    <lineage>
        <taxon>Eukaryota</taxon>
        <taxon>Metazoa</taxon>
        <taxon>Spiralia</taxon>
        <taxon>Gnathifera</taxon>
        <taxon>Rotifera</taxon>
        <taxon>Eurotatoria</taxon>
        <taxon>Bdelloidea</taxon>
        <taxon>Adinetida</taxon>
        <taxon>Adinetidae</taxon>
        <taxon>Adineta</taxon>
    </lineage>
</organism>
<protein>
    <submittedName>
        <fullName evidence="1">Uncharacterized protein</fullName>
    </submittedName>
</protein>
<dbReference type="Proteomes" id="UP000663828">
    <property type="component" value="Unassembled WGS sequence"/>
</dbReference>
<name>A0A814KU65_ADIRI</name>
<dbReference type="AlphaFoldDB" id="A0A814KU65"/>
<evidence type="ECO:0000313" key="1">
    <source>
        <dbReference type="EMBL" id="CAF1056120.1"/>
    </source>
</evidence>
<proteinExistence type="predicted"/>
<keyword evidence="2" id="KW-1185">Reference proteome</keyword>
<accession>A0A814KU65</accession>
<evidence type="ECO:0000313" key="2">
    <source>
        <dbReference type="Proteomes" id="UP000663828"/>
    </source>
</evidence>